<dbReference type="EMBL" id="QJKJ01003569">
    <property type="protein sequence ID" value="RDX97812.1"/>
    <property type="molecule type" value="Genomic_DNA"/>
</dbReference>
<proteinExistence type="predicted"/>
<accession>A0A371H4R6</accession>
<organism evidence="1 2">
    <name type="scientific">Mucuna pruriens</name>
    <name type="common">Velvet bean</name>
    <name type="synonym">Dolichos pruriens</name>
    <dbReference type="NCBI Taxonomy" id="157652"/>
    <lineage>
        <taxon>Eukaryota</taxon>
        <taxon>Viridiplantae</taxon>
        <taxon>Streptophyta</taxon>
        <taxon>Embryophyta</taxon>
        <taxon>Tracheophyta</taxon>
        <taxon>Spermatophyta</taxon>
        <taxon>Magnoliopsida</taxon>
        <taxon>eudicotyledons</taxon>
        <taxon>Gunneridae</taxon>
        <taxon>Pentapetalae</taxon>
        <taxon>rosids</taxon>
        <taxon>fabids</taxon>
        <taxon>Fabales</taxon>
        <taxon>Fabaceae</taxon>
        <taxon>Papilionoideae</taxon>
        <taxon>50 kb inversion clade</taxon>
        <taxon>NPAAA clade</taxon>
        <taxon>indigoferoid/millettioid clade</taxon>
        <taxon>Phaseoleae</taxon>
        <taxon>Mucuna</taxon>
    </lineage>
</organism>
<comment type="caution">
    <text evidence="1">The sequence shown here is derived from an EMBL/GenBank/DDBJ whole genome shotgun (WGS) entry which is preliminary data.</text>
</comment>
<dbReference type="Proteomes" id="UP000257109">
    <property type="component" value="Unassembled WGS sequence"/>
</dbReference>
<gene>
    <name evidence="1" type="ORF">CR513_19386</name>
</gene>
<evidence type="ECO:0000313" key="2">
    <source>
        <dbReference type="Proteomes" id="UP000257109"/>
    </source>
</evidence>
<evidence type="ECO:0000313" key="1">
    <source>
        <dbReference type="EMBL" id="RDX97812.1"/>
    </source>
</evidence>
<dbReference type="AlphaFoldDB" id="A0A371H4R6"/>
<protein>
    <recommendedName>
        <fullName evidence="3">Retrotransposon gag domain-containing protein</fullName>
    </recommendedName>
</protein>
<dbReference type="OrthoDB" id="1934635at2759"/>
<keyword evidence="2" id="KW-1185">Reference proteome</keyword>
<reference evidence="1" key="1">
    <citation type="submission" date="2018-05" db="EMBL/GenBank/DDBJ databases">
        <title>Draft genome of Mucuna pruriens seed.</title>
        <authorList>
            <person name="Nnadi N.E."/>
            <person name="Vos R."/>
            <person name="Hasami M.H."/>
            <person name="Devisetty U.K."/>
            <person name="Aguiy J.C."/>
        </authorList>
    </citation>
    <scope>NUCLEOTIDE SEQUENCE [LARGE SCALE GENOMIC DNA]</scope>
    <source>
        <strain evidence="1">JCA_2017</strain>
    </source>
</reference>
<feature type="non-terminal residue" evidence="1">
    <location>
        <position position="1"/>
    </location>
</feature>
<name>A0A371H4R6_MUCPR</name>
<evidence type="ECO:0008006" key="3">
    <source>
        <dbReference type="Google" id="ProtNLM"/>
    </source>
</evidence>
<sequence length="87" mass="10427">MKGMIEEKRIRWMSWIWGNEKHFHLLVITSFDIQGQKGVRLVTLAFRDYALIWWTSMIDDIARGVHHSQRFLHKSTLEKLSGKRQEC</sequence>